<evidence type="ECO:0000259" key="1">
    <source>
        <dbReference type="Pfam" id="PF00027"/>
    </source>
</evidence>
<dbReference type="CDD" id="cd00038">
    <property type="entry name" value="CAP_ED"/>
    <property type="match status" value="1"/>
</dbReference>
<comment type="caution">
    <text evidence="2">The sequence shown here is derived from an EMBL/GenBank/DDBJ whole genome shotgun (WGS) entry which is preliminary data.</text>
</comment>
<gene>
    <name evidence="2" type="ORF">ACFFVB_11100</name>
</gene>
<feature type="domain" description="Cyclic nucleotide-binding" evidence="1">
    <location>
        <begin position="31"/>
        <end position="117"/>
    </location>
</feature>
<dbReference type="InterPro" id="IPR018490">
    <property type="entry name" value="cNMP-bd_dom_sf"/>
</dbReference>
<dbReference type="Gene3D" id="2.60.120.10">
    <property type="entry name" value="Jelly Rolls"/>
    <property type="match status" value="1"/>
</dbReference>
<dbReference type="SUPFAM" id="SSF51206">
    <property type="entry name" value="cAMP-binding domain-like"/>
    <property type="match status" value="1"/>
</dbReference>
<evidence type="ECO:0000313" key="2">
    <source>
        <dbReference type="EMBL" id="MFB9053621.1"/>
    </source>
</evidence>
<accession>A0ABV5F2F5</accession>
<protein>
    <submittedName>
        <fullName evidence="2">Crp/Fnr family transcriptional regulator</fullName>
    </submittedName>
</protein>
<dbReference type="RefSeq" id="WP_382382837.1">
    <property type="nucleotide sequence ID" value="NZ_JBHMEZ010000012.1"/>
</dbReference>
<name>A0ABV5F2F5_9FLAO</name>
<keyword evidence="3" id="KW-1185">Reference proteome</keyword>
<proteinExistence type="predicted"/>
<dbReference type="EMBL" id="JBHMEZ010000012">
    <property type="protein sequence ID" value="MFB9053621.1"/>
    <property type="molecule type" value="Genomic_DNA"/>
</dbReference>
<dbReference type="InterPro" id="IPR000595">
    <property type="entry name" value="cNMP-bd_dom"/>
</dbReference>
<dbReference type="InterPro" id="IPR014710">
    <property type="entry name" value="RmlC-like_jellyroll"/>
</dbReference>
<evidence type="ECO:0000313" key="3">
    <source>
        <dbReference type="Proteomes" id="UP001589605"/>
    </source>
</evidence>
<dbReference type="Pfam" id="PF00027">
    <property type="entry name" value="cNMP_binding"/>
    <property type="match status" value="1"/>
</dbReference>
<organism evidence="2 3">
    <name type="scientific">Formosa undariae</name>
    <dbReference type="NCBI Taxonomy" id="1325436"/>
    <lineage>
        <taxon>Bacteria</taxon>
        <taxon>Pseudomonadati</taxon>
        <taxon>Bacteroidota</taxon>
        <taxon>Flavobacteriia</taxon>
        <taxon>Flavobacteriales</taxon>
        <taxon>Flavobacteriaceae</taxon>
        <taxon>Formosa</taxon>
    </lineage>
</organism>
<reference evidence="2 3" key="1">
    <citation type="submission" date="2024-09" db="EMBL/GenBank/DDBJ databases">
        <authorList>
            <person name="Sun Q."/>
            <person name="Mori K."/>
        </authorList>
    </citation>
    <scope>NUCLEOTIDE SEQUENCE [LARGE SCALE GENOMIC DNA]</scope>
    <source>
        <strain evidence="2 3">CECT 8286</strain>
    </source>
</reference>
<dbReference type="Proteomes" id="UP001589605">
    <property type="component" value="Unassembled WGS sequence"/>
</dbReference>
<sequence length="192" mass="22326">MMHPSIVSHIRQHIHPNTEDMQIFLSTLNEVSVSKGAFLLKPGTAVMHEYFVVKGCLKAYYMDAKGSKHILQFAIENWWIGDFEAFYNQGHSNLYIEAIEDAQLLAVNHDKLQDVYEDAPIFERYFRILITKAFISQQKRILSTQEKNTQERYIEFCSSYPTIEHRIANYDVANYLGVSPENLSRVRKTMKG</sequence>